<dbReference type="AlphaFoldDB" id="A0A1W1BBM8"/>
<protein>
    <submittedName>
        <fullName evidence="1">Putative helix-turn-helix containsing protein</fullName>
    </submittedName>
</protein>
<accession>A0A1W1BBM8</accession>
<reference evidence="1" key="1">
    <citation type="submission" date="2016-10" db="EMBL/GenBank/DDBJ databases">
        <authorList>
            <person name="de Groot N.N."/>
        </authorList>
    </citation>
    <scope>NUCLEOTIDE SEQUENCE</scope>
</reference>
<dbReference type="SUPFAM" id="SSF52540">
    <property type="entry name" value="P-loop containing nucleoside triphosphate hydrolases"/>
    <property type="match status" value="1"/>
</dbReference>
<proteinExistence type="predicted"/>
<name>A0A1W1BBM8_9ZZZZ</name>
<sequence>MNLLEYYQNQRPVNDLYVIRKTQLSLKGDLNLYGVRGSGKTSIILDLLSHEEEDKILYIDMEDPNLIFNSIETRTLQQFIDRNSITLLVLDHYREEMLPLLPNVEKLIVVTRIALADEVFTPVELFPLDYEEFLAFENSSSQNRGFNHFLRSGTLPLLARSPKNSSRVMKTFFQSAFDSQEQKLLLILAQHHTKHLTTHQIYTFAKEKFKVSKDWLYRTIKLFTEEKIILFIDDKYQKSGKKMLIFDFAFAKYLTIGQPFIIQFDTMIALALMKHHINVQTLGIHGYVTDHNELIIPAPFESEESLWVKSQNKFSLYKKYGIEKVTIVTVANHYEYSIEKLHFEALPFDEWSVINDESREAS</sequence>
<dbReference type="EMBL" id="FPHD01000010">
    <property type="protein sequence ID" value="SFV50907.1"/>
    <property type="molecule type" value="Genomic_DNA"/>
</dbReference>
<dbReference type="InterPro" id="IPR027417">
    <property type="entry name" value="P-loop_NTPase"/>
</dbReference>
<gene>
    <name evidence="1" type="ORF">MNB_SV-8-866</name>
</gene>
<organism evidence="1">
    <name type="scientific">hydrothermal vent metagenome</name>
    <dbReference type="NCBI Taxonomy" id="652676"/>
    <lineage>
        <taxon>unclassified sequences</taxon>
        <taxon>metagenomes</taxon>
        <taxon>ecological metagenomes</taxon>
    </lineage>
</organism>
<evidence type="ECO:0000313" key="1">
    <source>
        <dbReference type="EMBL" id="SFV50907.1"/>
    </source>
</evidence>